<evidence type="ECO:0000313" key="2">
    <source>
        <dbReference type="EMBL" id="RFM27574.1"/>
    </source>
</evidence>
<dbReference type="EMBL" id="QTJU01000004">
    <property type="protein sequence ID" value="RFM27574.1"/>
    <property type="molecule type" value="Genomic_DNA"/>
</dbReference>
<proteinExistence type="predicted"/>
<feature type="transmembrane region" description="Helical" evidence="1">
    <location>
        <begin position="165"/>
        <end position="185"/>
    </location>
</feature>
<evidence type="ECO:0008006" key="4">
    <source>
        <dbReference type="Google" id="ProtNLM"/>
    </source>
</evidence>
<dbReference type="OrthoDB" id="664124at2"/>
<keyword evidence="1" id="KW-1133">Transmembrane helix</keyword>
<dbReference type="Proteomes" id="UP000261284">
    <property type="component" value="Unassembled WGS sequence"/>
</dbReference>
<dbReference type="RefSeq" id="WP_116847651.1">
    <property type="nucleotide sequence ID" value="NZ_QTJU01000004.1"/>
</dbReference>
<keyword evidence="3" id="KW-1185">Reference proteome</keyword>
<accession>A0A3E1NIC8</accession>
<gene>
    <name evidence="2" type="ORF">DXN05_12705</name>
</gene>
<evidence type="ECO:0000256" key="1">
    <source>
        <dbReference type="SAM" id="Phobius"/>
    </source>
</evidence>
<organism evidence="2 3">
    <name type="scientific">Deminuibacter soli</name>
    <dbReference type="NCBI Taxonomy" id="2291815"/>
    <lineage>
        <taxon>Bacteria</taxon>
        <taxon>Pseudomonadati</taxon>
        <taxon>Bacteroidota</taxon>
        <taxon>Chitinophagia</taxon>
        <taxon>Chitinophagales</taxon>
        <taxon>Chitinophagaceae</taxon>
        <taxon>Deminuibacter</taxon>
    </lineage>
</organism>
<keyword evidence="1" id="KW-0812">Transmembrane</keyword>
<reference evidence="2 3" key="1">
    <citation type="submission" date="2018-08" db="EMBL/GenBank/DDBJ databases">
        <title>Chitinophagaceae sp. K23C18032701, a novel bacterium isolated from forest soil.</title>
        <authorList>
            <person name="Wang C."/>
        </authorList>
    </citation>
    <scope>NUCLEOTIDE SEQUENCE [LARGE SCALE GENOMIC DNA]</scope>
    <source>
        <strain evidence="2 3">K23C18032701</strain>
    </source>
</reference>
<comment type="caution">
    <text evidence="2">The sequence shown here is derived from an EMBL/GenBank/DDBJ whole genome shotgun (WGS) entry which is preliminary data.</text>
</comment>
<protein>
    <recommendedName>
        <fullName evidence="4">CCDC81-like prokaryotic HU domain-containing protein</fullName>
    </recommendedName>
</protein>
<name>A0A3E1NIC8_9BACT</name>
<dbReference type="AlphaFoldDB" id="A0A3E1NIC8"/>
<sequence>MMQTLYKYLILNKKLALPGIGYFTVEHVPARLDFASKKMYPPISVIRFSGDKVQADRHFFAFVSDDLQVNEVEAIQQFNNTLLEIKKQIADNGVAVLPQIGSLRKEFSNTYSFQPAASAGDYTPEVTAERVIRHEAHTVKVGEAERTSEEMREMLADGGSRKSRWWIYALILAALGGGAIAYYYLTRVKL</sequence>
<keyword evidence="1" id="KW-0472">Membrane</keyword>
<evidence type="ECO:0000313" key="3">
    <source>
        <dbReference type="Proteomes" id="UP000261284"/>
    </source>
</evidence>